<dbReference type="EMBL" id="JAREJI010000018">
    <property type="protein sequence ID" value="MDE8771389.1"/>
    <property type="molecule type" value="Genomic_DNA"/>
</dbReference>
<evidence type="ECO:0000313" key="1">
    <source>
        <dbReference type="EMBL" id="MDE8771389.1"/>
    </source>
</evidence>
<organism evidence="1 2">
    <name type="scientific">Providencia stuartii</name>
    <dbReference type="NCBI Taxonomy" id="588"/>
    <lineage>
        <taxon>Bacteria</taxon>
        <taxon>Pseudomonadati</taxon>
        <taxon>Pseudomonadota</taxon>
        <taxon>Gammaproteobacteria</taxon>
        <taxon>Enterobacterales</taxon>
        <taxon>Morganellaceae</taxon>
        <taxon>Providencia</taxon>
    </lineage>
</organism>
<reference evidence="1 2" key="1">
    <citation type="submission" date="2023-03" db="EMBL/GenBank/DDBJ databases">
        <title>WGS of NDM-producing Providencia thailandensis from Ukrainian patients.</title>
        <authorList>
            <person name="Zabicka D."/>
            <person name="Izdebski R."/>
            <person name="Urbanowicz P."/>
            <person name="Biedrzycka M."/>
            <person name="Guzek A."/>
            <person name="Gniadkowski M."/>
        </authorList>
    </citation>
    <scope>NUCLEOTIDE SEQUENCE [LARGE SCALE GENOMIC DNA]</scope>
    <source>
        <strain evidence="1 2">8015-22</strain>
    </source>
</reference>
<evidence type="ECO:0000313" key="2">
    <source>
        <dbReference type="Proteomes" id="UP001163056"/>
    </source>
</evidence>
<dbReference type="RefSeq" id="WP_275205466.1">
    <property type="nucleotide sequence ID" value="NZ_CP181870.1"/>
</dbReference>
<protein>
    <submittedName>
        <fullName evidence="1">Uncharacterized protein</fullName>
    </submittedName>
</protein>
<dbReference type="AlphaFoldDB" id="A0AAJ1N7G0"/>
<comment type="caution">
    <text evidence="1">The sequence shown here is derived from an EMBL/GenBank/DDBJ whole genome shotgun (WGS) entry which is preliminary data.</text>
</comment>
<gene>
    <name evidence="1" type="ORF">PZS58_18055</name>
</gene>
<dbReference type="Proteomes" id="UP001163056">
    <property type="component" value="Unassembled WGS sequence"/>
</dbReference>
<proteinExistence type="predicted"/>
<name>A0AAJ1N7G0_PROST</name>
<accession>A0AAJ1N7G0</accession>
<sequence>MGSGQYYWAFYSEKIRLQEAGETPISAWEDRDDQLYNRWININLNTIVNSNGKDLPHYQNIYSKTVNPDYNAPINGHETTNSYFTIGNYHALANDYESNYFIYWHDNYKKDK</sequence>